<evidence type="ECO:0000256" key="4">
    <source>
        <dbReference type="ARBA" id="ARBA00022840"/>
    </source>
</evidence>
<sequence length="613" mass="69870">MVRYSITMDNELVQKIDNDCKNQGVSRSEWISEVCTTHFPELEGSGILQMNRDIAHLPRHNITDYDETYRSFSIDVPEYYNFSFDVIDALAQKDRNKLAMIWVNQKGEEKKYTFRDLSRLSNQVANMLIKYGPAKGERVLIMLPRVPEWWFFVLGMIKMGVVYCPAPTMLTEQDLKYRINAADIKMVITDAENAHKVDAIFDECPSLASKFIIDDEREGWISYPVELAYPAPVSSKLVPFEGLKRTKSTDPMLIFFTSGTTGEPKMVLHDHSYALGHIVTGRFWHDVRSNDLHFTVADTGWGKSTWGKLFGQWNEGAAIMVYDIRGKFHATELLPIIEKYGVTTFCVPPTIYRMMILAELEKYDFSELRHCCSAGEPLNPEVIRVWKKATGHTIYEGYGQTETVLCIGTFPSMEPRFGSMGKPAPGWQIEIHDDNGKPAAPHQEGHIAIKTDPRPVGLFREYIDNDAENARSFSDGYYYTGDKAYTDEDGYFWFVGRDDDVIKASGYRIGPFEVESALIEHPAVQEAAVIGTPDVIRGQIVKAFVILAPGYTPSESLIHDIQNYVKKVTAPYKYPRAIEFVESLPKTISGKIRRKELKQREMEKITKKNMETK</sequence>
<protein>
    <submittedName>
        <fullName evidence="7">AMP-binding protein</fullName>
    </submittedName>
</protein>
<evidence type="ECO:0000313" key="7">
    <source>
        <dbReference type="EMBL" id="WAI01141.1"/>
    </source>
</evidence>
<name>A0A9X9S3S3_METOG</name>
<dbReference type="GeneID" id="76835855"/>
<feature type="domain" description="AMP-binding enzyme C-terminal" evidence="6">
    <location>
        <begin position="513"/>
        <end position="591"/>
    </location>
</feature>
<dbReference type="InterPro" id="IPR025110">
    <property type="entry name" value="AMP-bd_C"/>
</dbReference>
<evidence type="ECO:0000259" key="5">
    <source>
        <dbReference type="Pfam" id="PF00501"/>
    </source>
</evidence>
<dbReference type="SUPFAM" id="SSF56801">
    <property type="entry name" value="Acetyl-CoA synthetase-like"/>
    <property type="match status" value="1"/>
</dbReference>
<dbReference type="Gene3D" id="3.40.50.12780">
    <property type="entry name" value="N-terminal domain of ligase-like"/>
    <property type="match status" value="1"/>
</dbReference>
<dbReference type="FunFam" id="3.30.300.30:FF:000005">
    <property type="entry name" value="Acyl-coenzyme A synthetase ACSM5, mitochondrial"/>
    <property type="match status" value="1"/>
</dbReference>
<dbReference type="PANTHER" id="PTHR43605:SF10">
    <property type="entry name" value="ACYL-COA SYNTHETASE MEDIUM CHAIN FAMILY MEMBER 3"/>
    <property type="match status" value="1"/>
</dbReference>
<dbReference type="Pfam" id="PF13193">
    <property type="entry name" value="AMP-binding_C"/>
    <property type="match status" value="1"/>
</dbReference>
<dbReference type="InterPro" id="IPR020845">
    <property type="entry name" value="AMP-binding_CS"/>
</dbReference>
<evidence type="ECO:0000256" key="1">
    <source>
        <dbReference type="ARBA" id="ARBA00006432"/>
    </source>
</evidence>
<feature type="domain" description="AMP-dependent synthetase/ligase" evidence="5">
    <location>
        <begin position="91"/>
        <end position="462"/>
    </location>
</feature>
<comment type="similarity">
    <text evidence="1">Belongs to the ATP-dependent AMP-binding enzyme family.</text>
</comment>
<evidence type="ECO:0000256" key="2">
    <source>
        <dbReference type="ARBA" id="ARBA00022598"/>
    </source>
</evidence>
<dbReference type="InterPro" id="IPR042099">
    <property type="entry name" value="ANL_N_sf"/>
</dbReference>
<dbReference type="EMBL" id="CP113361">
    <property type="protein sequence ID" value="WAI01141.1"/>
    <property type="molecule type" value="Genomic_DNA"/>
</dbReference>
<dbReference type="InterPro" id="IPR051087">
    <property type="entry name" value="Mitochondrial_ACSM"/>
</dbReference>
<evidence type="ECO:0000313" key="8">
    <source>
        <dbReference type="Proteomes" id="UP001163096"/>
    </source>
</evidence>
<proteinExistence type="inferred from homology"/>
<reference evidence="7" key="1">
    <citation type="submission" date="2022-11" db="EMBL/GenBank/DDBJ databases">
        <title>Complete genome sequence of Methanogenium organophilum DSM 3596.</title>
        <authorList>
            <person name="Chen S.-C."/>
            <person name="Lai S.-J."/>
            <person name="You Y.-T."/>
        </authorList>
    </citation>
    <scope>NUCLEOTIDE SEQUENCE</scope>
    <source>
        <strain evidence="7">DSM 3596</strain>
    </source>
</reference>
<dbReference type="GO" id="GO:0016405">
    <property type="term" value="F:CoA-ligase activity"/>
    <property type="evidence" value="ECO:0007669"/>
    <property type="project" value="UniProtKB-ARBA"/>
</dbReference>
<dbReference type="Pfam" id="PF00501">
    <property type="entry name" value="AMP-binding"/>
    <property type="match status" value="1"/>
</dbReference>
<dbReference type="GO" id="GO:0004321">
    <property type="term" value="F:fatty-acyl-CoA synthase activity"/>
    <property type="evidence" value="ECO:0007669"/>
    <property type="project" value="TreeGrafter"/>
</dbReference>
<dbReference type="InterPro" id="IPR045851">
    <property type="entry name" value="AMP-bd_C_sf"/>
</dbReference>
<keyword evidence="8" id="KW-1185">Reference proteome</keyword>
<dbReference type="RefSeq" id="WP_268186358.1">
    <property type="nucleotide sequence ID" value="NZ_CP113361.1"/>
</dbReference>
<evidence type="ECO:0000256" key="3">
    <source>
        <dbReference type="ARBA" id="ARBA00022741"/>
    </source>
</evidence>
<organism evidence="7 8">
    <name type="scientific">Methanogenium organophilum</name>
    <dbReference type="NCBI Taxonomy" id="2199"/>
    <lineage>
        <taxon>Archaea</taxon>
        <taxon>Methanobacteriati</taxon>
        <taxon>Methanobacteriota</taxon>
        <taxon>Stenosarchaea group</taxon>
        <taxon>Methanomicrobia</taxon>
        <taxon>Methanomicrobiales</taxon>
        <taxon>Methanomicrobiaceae</taxon>
        <taxon>Methanogenium</taxon>
    </lineage>
</organism>
<keyword evidence="2" id="KW-0436">Ligase</keyword>
<dbReference type="KEGG" id="mou:OU421_12095"/>
<dbReference type="GO" id="GO:0015645">
    <property type="term" value="F:fatty acid ligase activity"/>
    <property type="evidence" value="ECO:0007669"/>
    <property type="project" value="TreeGrafter"/>
</dbReference>
<keyword evidence="3" id="KW-0547">Nucleotide-binding</keyword>
<dbReference type="CDD" id="cd22231">
    <property type="entry name" value="RHH_NikR_HicB-like"/>
    <property type="match status" value="1"/>
</dbReference>
<evidence type="ECO:0000259" key="6">
    <source>
        <dbReference type="Pfam" id="PF13193"/>
    </source>
</evidence>
<dbReference type="InterPro" id="IPR000873">
    <property type="entry name" value="AMP-dep_synth/lig_dom"/>
</dbReference>
<dbReference type="Gene3D" id="3.30.300.30">
    <property type="match status" value="1"/>
</dbReference>
<dbReference type="GO" id="GO:0006633">
    <property type="term" value="P:fatty acid biosynthetic process"/>
    <property type="evidence" value="ECO:0007669"/>
    <property type="project" value="TreeGrafter"/>
</dbReference>
<gene>
    <name evidence="7" type="ORF">OU421_12095</name>
</gene>
<dbReference type="PANTHER" id="PTHR43605">
    <property type="entry name" value="ACYL-COENZYME A SYNTHETASE"/>
    <property type="match status" value="1"/>
</dbReference>
<dbReference type="GO" id="GO:0006637">
    <property type="term" value="P:acyl-CoA metabolic process"/>
    <property type="evidence" value="ECO:0007669"/>
    <property type="project" value="TreeGrafter"/>
</dbReference>
<dbReference type="GO" id="GO:0005524">
    <property type="term" value="F:ATP binding"/>
    <property type="evidence" value="ECO:0007669"/>
    <property type="project" value="UniProtKB-KW"/>
</dbReference>
<keyword evidence="4" id="KW-0067">ATP-binding</keyword>
<dbReference type="Proteomes" id="UP001163096">
    <property type="component" value="Chromosome"/>
</dbReference>
<dbReference type="PROSITE" id="PS00455">
    <property type="entry name" value="AMP_BINDING"/>
    <property type="match status" value="1"/>
</dbReference>
<accession>A0A9X9S3S3</accession>
<dbReference type="AlphaFoldDB" id="A0A9X9S3S3"/>